<name>Q0UAD5_PHANO</name>
<dbReference type="STRING" id="321614.Q0UAD5"/>
<organism evidence="2 3">
    <name type="scientific">Phaeosphaeria nodorum (strain SN15 / ATCC MYA-4574 / FGSC 10173)</name>
    <name type="common">Glume blotch fungus</name>
    <name type="synonym">Parastagonospora nodorum</name>
    <dbReference type="NCBI Taxonomy" id="321614"/>
    <lineage>
        <taxon>Eukaryota</taxon>
        <taxon>Fungi</taxon>
        <taxon>Dikarya</taxon>
        <taxon>Ascomycota</taxon>
        <taxon>Pezizomycotina</taxon>
        <taxon>Dothideomycetes</taxon>
        <taxon>Pleosporomycetidae</taxon>
        <taxon>Pleosporales</taxon>
        <taxon>Pleosporineae</taxon>
        <taxon>Phaeosphaeriaceae</taxon>
        <taxon>Parastagonospora</taxon>
    </lineage>
</organism>
<feature type="compositionally biased region" description="Polar residues" evidence="1">
    <location>
        <begin position="16"/>
        <end position="34"/>
    </location>
</feature>
<feature type="compositionally biased region" description="Basic residues" evidence="1">
    <location>
        <begin position="1"/>
        <end position="14"/>
    </location>
</feature>
<reference evidence="3" key="1">
    <citation type="journal article" date="2007" name="Plant Cell">
        <title>Dothideomycete-plant interactions illuminated by genome sequencing and EST analysis of the wheat pathogen Stagonospora nodorum.</title>
        <authorList>
            <person name="Hane J.K."/>
            <person name="Lowe R.G."/>
            <person name="Solomon P.S."/>
            <person name="Tan K.C."/>
            <person name="Schoch C.L."/>
            <person name="Spatafora J.W."/>
            <person name="Crous P.W."/>
            <person name="Kodira C."/>
            <person name="Birren B.W."/>
            <person name="Galagan J.E."/>
            <person name="Torriani S.F."/>
            <person name="McDonald B.A."/>
            <person name="Oliver R.P."/>
        </authorList>
    </citation>
    <scope>NUCLEOTIDE SEQUENCE [LARGE SCALE GENOMIC DNA]</scope>
    <source>
        <strain evidence="3">SN15 / ATCC MYA-4574 / FGSC 10173</strain>
    </source>
</reference>
<dbReference type="InParanoid" id="Q0UAD5"/>
<accession>Q0UAD5</accession>
<dbReference type="EMBL" id="CH445343">
    <property type="protein sequence ID" value="EAT80987.1"/>
    <property type="molecule type" value="Genomic_DNA"/>
</dbReference>
<evidence type="ECO:0000313" key="2">
    <source>
        <dbReference type="EMBL" id="EAT80987.1"/>
    </source>
</evidence>
<dbReference type="GeneID" id="5978431"/>
<evidence type="ECO:0000256" key="1">
    <source>
        <dbReference type="SAM" id="MobiDB-lite"/>
    </source>
</evidence>
<evidence type="ECO:0000313" key="3">
    <source>
        <dbReference type="Proteomes" id="UP000001055"/>
    </source>
</evidence>
<dbReference type="VEuPathDB" id="FungiDB:JI435_112790"/>
<sequence>MSRRNGRPRSRRKGSTTSSAPISRQPSQGPQDIQRQILPPTPTSPVNKDCGELVPSPELVAPESSLGVSVQPLNTTTTANISNEKQHVKSHPDIRPEIHRQNLALEPYGGAAVDLTSASFPTLSFFDDPTNALQCDSSAFTFTPMFSPSQTRSDTDISQVFSFDYFGGGSESAWTELTTTTSSHTGDLPVDLNTSTIVCSCSTLLIHQLDRSASLMDNGQGDGRCGPKPSSALLLCQAMDEVSVLLGMGTVWGEVPSGQLMCSTTNLAQDELLMRCGTYTVRRTDQRALLQTLMMKRFSEMQRAIYNLEKIVTKEDAASSLCHEVYAGMVTELKRKVASKVEHLKTLMQ</sequence>
<proteinExistence type="predicted"/>
<dbReference type="RefSeq" id="XP_001801523.1">
    <property type="nucleotide sequence ID" value="XM_001801471.1"/>
</dbReference>
<gene>
    <name evidence="2" type="ORF">SNOG_11279</name>
</gene>
<dbReference type="KEGG" id="pno:SNOG_11279"/>
<feature type="region of interest" description="Disordered" evidence="1">
    <location>
        <begin position="1"/>
        <end position="57"/>
    </location>
</feature>
<dbReference type="AlphaFoldDB" id="Q0UAD5"/>
<dbReference type="HOGENOM" id="CLU_794786_0_0_1"/>
<protein>
    <submittedName>
        <fullName evidence="2">Uncharacterized protein</fullName>
    </submittedName>
</protein>
<dbReference type="Proteomes" id="UP000001055">
    <property type="component" value="Unassembled WGS sequence"/>
</dbReference>
<dbReference type="eggNOG" id="ENOG502RNPP">
    <property type="taxonomic scope" value="Eukaryota"/>
</dbReference>